<dbReference type="NCBIfam" id="NF033591">
    <property type="entry name" value="transpos_IS4_2"/>
    <property type="match status" value="1"/>
</dbReference>
<accession>A0ABU5QWI9</accession>
<name>A0ABU5QWI9_9BACT</name>
<reference evidence="2 3" key="1">
    <citation type="submission" date="2023-12" db="EMBL/GenBank/DDBJ databases">
        <title>Novel species of the genus Arcicella isolated from rivers.</title>
        <authorList>
            <person name="Lu H."/>
        </authorList>
    </citation>
    <scope>NUCLEOTIDE SEQUENCE [LARGE SCALE GENOMIC DNA]</scope>
    <source>
        <strain evidence="2 3">LMG 21963</strain>
    </source>
</reference>
<dbReference type="InterPro" id="IPR047658">
    <property type="entry name" value="IS4-like_transpos"/>
</dbReference>
<evidence type="ECO:0000313" key="3">
    <source>
        <dbReference type="Proteomes" id="UP001304671"/>
    </source>
</evidence>
<dbReference type="Gene3D" id="3.90.350.10">
    <property type="entry name" value="Transposase Inhibitor Protein From Tn5, Chain A, domain 1"/>
    <property type="match status" value="1"/>
</dbReference>
<protein>
    <submittedName>
        <fullName evidence="2">IS4 family transposase</fullName>
    </submittedName>
</protein>
<dbReference type="InterPro" id="IPR012337">
    <property type="entry name" value="RNaseH-like_sf"/>
</dbReference>
<dbReference type="RefSeq" id="WP_323254127.1">
    <property type="nucleotide sequence ID" value="NZ_JAYFUL010000103.1"/>
</dbReference>
<sequence>MKNIIGIKIKDLFSKIPLAKNLARQKFISDFTLGVIKSRNVQFKEVGLHFTTDSKVESNERRIQAFFKDFNFDYQQVAILLIMFLPKGKLSLSIDRTEWDFGKYQCNILMIVARHDGVGIPIYWDLLDNRSGNSNIDNRKELIGKVISLIGVDRILVIVGDREFIGHQWIKYLKNNNIPFCMRMPKSHLITLRNTDTYSVFVLLSTQTERYYQDCMIDGVWCNIMLKKLPDGDFLILAGNLPAKQLGRLYRKRWSIEVFFQTVKGRGFNLENTHLKSSDKIKKLLVFVSIAVGICVNIGKYHHTKIQNIKTKKHGYKSNSFFRKGLDILREGFRNINQGFLKIWEELLNIFTRWIQIQLSHYQYLIKNIG</sequence>
<proteinExistence type="predicted"/>
<comment type="caution">
    <text evidence="2">The sequence shown here is derived from an EMBL/GenBank/DDBJ whole genome shotgun (WGS) entry which is preliminary data.</text>
</comment>
<dbReference type="EMBL" id="JAYFUL010000103">
    <property type="protein sequence ID" value="MEA5261069.1"/>
    <property type="molecule type" value="Genomic_DNA"/>
</dbReference>
<dbReference type="SUPFAM" id="SSF53098">
    <property type="entry name" value="Ribonuclease H-like"/>
    <property type="match status" value="1"/>
</dbReference>
<evidence type="ECO:0000259" key="1">
    <source>
        <dbReference type="Pfam" id="PF01609"/>
    </source>
</evidence>
<organism evidence="2 3">
    <name type="scientific">Arcicella aquatica</name>
    <dbReference type="NCBI Taxonomy" id="217141"/>
    <lineage>
        <taxon>Bacteria</taxon>
        <taxon>Pseudomonadati</taxon>
        <taxon>Bacteroidota</taxon>
        <taxon>Cytophagia</taxon>
        <taxon>Cytophagales</taxon>
        <taxon>Flectobacillaceae</taxon>
        <taxon>Arcicella</taxon>
    </lineage>
</organism>
<gene>
    <name evidence="2" type="ORF">VB264_24975</name>
</gene>
<keyword evidence="3" id="KW-1185">Reference proteome</keyword>
<dbReference type="Proteomes" id="UP001304671">
    <property type="component" value="Unassembled WGS sequence"/>
</dbReference>
<dbReference type="Pfam" id="PF01609">
    <property type="entry name" value="DDE_Tnp_1"/>
    <property type="match status" value="1"/>
</dbReference>
<feature type="domain" description="Transposase IS4-like" evidence="1">
    <location>
        <begin position="154"/>
        <end position="291"/>
    </location>
</feature>
<dbReference type="InterPro" id="IPR002559">
    <property type="entry name" value="Transposase_11"/>
</dbReference>
<evidence type="ECO:0000313" key="2">
    <source>
        <dbReference type="EMBL" id="MEA5261069.1"/>
    </source>
</evidence>